<name>W3WPI4_PESFW</name>
<dbReference type="Proteomes" id="UP000030651">
    <property type="component" value="Unassembled WGS sequence"/>
</dbReference>
<protein>
    <submittedName>
        <fullName evidence="2">Uncharacterized protein</fullName>
    </submittedName>
</protein>
<proteinExistence type="predicted"/>
<gene>
    <name evidence="2" type="ORF">PFICI_13200</name>
</gene>
<dbReference type="InParanoid" id="W3WPI4"/>
<dbReference type="OMA" id="CPELWNS"/>
<organism evidence="2 3">
    <name type="scientific">Pestalotiopsis fici (strain W106-1 / CGMCC3.15140)</name>
    <dbReference type="NCBI Taxonomy" id="1229662"/>
    <lineage>
        <taxon>Eukaryota</taxon>
        <taxon>Fungi</taxon>
        <taxon>Dikarya</taxon>
        <taxon>Ascomycota</taxon>
        <taxon>Pezizomycotina</taxon>
        <taxon>Sordariomycetes</taxon>
        <taxon>Xylariomycetidae</taxon>
        <taxon>Amphisphaeriales</taxon>
        <taxon>Sporocadaceae</taxon>
        <taxon>Pestalotiopsis</taxon>
    </lineage>
</organism>
<keyword evidence="1" id="KW-0812">Transmembrane</keyword>
<dbReference type="AlphaFoldDB" id="W3WPI4"/>
<evidence type="ECO:0000313" key="3">
    <source>
        <dbReference type="Proteomes" id="UP000030651"/>
    </source>
</evidence>
<keyword evidence="3" id="KW-1185">Reference proteome</keyword>
<dbReference type="HOGENOM" id="CLU_008809_1_2_1"/>
<feature type="transmembrane region" description="Helical" evidence="1">
    <location>
        <begin position="6"/>
        <end position="31"/>
    </location>
</feature>
<sequence>MLANTTLILIVTNLLLGIIFAVGHHLFYASLDGEIVRSPSQQEWYLRIGTGLSFLVRALLSASIGSAYVQLIWHNLKSTTTSIKGVDAILGVLHNIWDLTVWELWRTRPIVIVVALAIWALPLTAIVTPATLIIEPASQLREDNITMPVPIPDYSYPLKYAQLQMSDNLYQAPAARILRLLFSVASTGTILALPPPFPNSTYPIEFYGPSITCEDLDRSTSPLAQSLDQSLTEDYGMASMGGVQIDYVGFVPNCDSVVNPCLGNDTANAIWSFRQMANSSFSNDQKINLRSLDHMSSDYSKIYVVVPEPTSDFPVHFKTIKCGLYNSSYFGQVNFENGQQNLNFRIEKIQGVSIQTKCSNSRENLCLSAAPYIAMFDALAKMLLGTIEVSHYGYATPYQTQIMTSVLAQSRELQYREVISRTQVPLTIANLSTAEALEQVFTNTTLSLLSDSYFL</sequence>
<keyword evidence="1" id="KW-0472">Membrane</keyword>
<dbReference type="eggNOG" id="ENOG502SNNR">
    <property type="taxonomic scope" value="Eukaryota"/>
</dbReference>
<dbReference type="PANTHER" id="PTHR35041">
    <property type="entry name" value="MEDIATOR OF RNA POLYMERASE II TRANSCRIPTION SUBUNIT 1"/>
    <property type="match status" value="1"/>
</dbReference>
<feature type="transmembrane region" description="Helical" evidence="1">
    <location>
        <begin position="110"/>
        <end position="134"/>
    </location>
</feature>
<dbReference type="RefSeq" id="XP_007839972.1">
    <property type="nucleotide sequence ID" value="XM_007841781.1"/>
</dbReference>
<accession>W3WPI4</accession>
<dbReference type="EMBL" id="KI912119">
    <property type="protein sequence ID" value="ETS74716.1"/>
    <property type="molecule type" value="Genomic_DNA"/>
</dbReference>
<dbReference type="OrthoDB" id="5322539at2759"/>
<reference evidence="3" key="1">
    <citation type="journal article" date="2015" name="BMC Genomics">
        <title>Genomic and transcriptomic analysis of the endophytic fungus Pestalotiopsis fici reveals its lifestyle and high potential for synthesis of natural products.</title>
        <authorList>
            <person name="Wang X."/>
            <person name="Zhang X."/>
            <person name="Liu L."/>
            <person name="Xiang M."/>
            <person name="Wang W."/>
            <person name="Sun X."/>
            <person name="Che Y."/>
            <person name="Guo L."/>
            <person name="Liu G."/>
            <person name="Guo L."/>
            <person name="Wang C."/>
            <person name="Yin W.B."/>
            <person name="Stadler M."/>
            <person name="Zhang X."/>
            <person name="Liu X."/>
        </authorList>
    </citation>
    <scope>NUCLEOTIDE SEQUENCE [LARGE SCALE GENOMIC DNA]</scope>
    <source>
        <strain evidence="3">W106-1 / CGMCC3.15140</strain>
    </source>
</reference>
<evidence type="ECO:0000256" key="1">
    <source>
        <dbReference type="SAM" id="Phobius"/>
    </source>
</evidence>
<dbReference type="PANTHER" id="PTHR35041:SF6">
    <property type="entry name" value="FORMYLMETHIONINE DEFORMYLASE-LIKE PROTEIN-RELATED"/>
    <property type="match status" value="1"/>
</dbReference>
<evidence type="ECO:0000313" key="2">
    <source>
        <dbReference type="EMBL" id="ETS74716.1"/>
    </source>
</evidence>
<dbReference type="GeneID" id="19278213"/>
<keyword evidence="1" id="KW-1133">Transmembrane helix</keyword>
<feature type="transmembrane region" description="Helical" evidence="1">
    <location>
        <begin position="52"/>
        <end position="73"/>
    </location>
</feature>
<dbReference type="KEGG" id="pfy:PFICI_13200"/>